<gene>
    <name evidence="4" type="ORF">BEK98_24330</name>
</gene>
<dbReference type="NCBIfam" id="TIGR00377">
    <property type="entry name" value="ant_ant_sig"/>
    <property type="match status" value="1"/>
</dbReference>
<comment type="similarity">
    <text evidence="1 2">Belongs to the anti-sigma-factor antagonist family.</text>
</comment>
<protein>
    <recommendedName>
        <fullName evidence="2">Anti-sigma factor antagonist</fullName>
    </recommendedName>
</protein>
<proteinExistence type="inferred from homology"/>
<dbReference type="InterPro" id="IPR058548">
    <property type="entry name" value="MlaB-like_STAS"/>
</dbReference>
<dbReference type="RefSeq" id="WP_094218853.1">
    <property type="nucleotide sequence ID" value="NZ_JBHXEP010000048.1"/>
</dbReference>
<dbReference type="OrthoDB" id="9794628at2"/>
<reference evidence="4 5" key="1">
    <citation type="submission" date="2016-07" db="EMBL/GenBank/DDBJ databases">
        <title>Draft genome of Streptomyces diastatochromogenes.</title>
        <authorList>
            <person name="Podduturi R."/>
            <person name="Lukassen M.B."/>
            <person name="Clausen N."/>
            <person name="Nielsen J.L."/>
            <person name="Jorgensen N.O."/>
        </authorList>
    </citation>
    <scope>NUCLEOTIDE SEQUENCE [LARGE SCALE GENOMIC DNA]</scope>
    <source>
        <strain evidence="4 5">DSM 40608</strain>
    </source>
</reference>
<dbReference type="GO" id="GO:0043856">
    <property type="term" value="F:anti-sigma factor antagonist activity"/>
    <property type="evidence" value="ECO:0007669"/>
    <property type="project" value="InterPro"/>
</dbReference>
<dbReference type="Proteomes" id="UP000215483">
    <property type="component" value="Unassembled WGS sequence"/>
</dbReference>
<comment type="caution">
    <text evidence="4">The sequence shown here is derived from an EMBL/GenBank/DDBJ whole genome shotgun (WGS) entry which is preliminary data.</text>
</comment>
<dbReference type="InterPro" id="IPR002645">
    <property type="entry name" value="STAS_dom"/>
</dbReference>
<dbReference type="Gene3D" id="3.30.750.24">
    <property type="entry name" value="STAS domain"/>
    <property type="match status" value="1"/>
</dbReference>
<dbReference type="CDD" id="cd07043">
    <property type="entry name" value="STAS_anti-anti-sigma_factors"/>
    <property type="match status" value="1"/>
</dbReference>
<dbReference type="SUPFAM" id="SSF52091">
    <property type="entry name" value="SpoIIaa-like"/>
    <property type="match status" value="1"/>
</dbReference>
<evidence type="ECO:0000313" key="4">
    <source>
        <dbReference type="EMBL" id="OXY93324.1"/>
    </source>
</evidence>
<dbReference type="AlphaFoldDB" id="A0A233SCE5"/>
<feature type="domain" description="STAS" evidence="3">
    <location>
        <begin position="3"/>
        <end position="103"/>
    </location>
</feature>
<keyword evidence="5" id="KW-1185">Reference proteome</keyword>
<name>A0A233SCE5_STRDA</name>
<dbReference type="PANTHER" id="PTHR33495:SF14">
    <property type="entry name" value="ANTI-SIGMA FACTOR ANTAGONIST"/>
    <property type="match status" value="1"/>
</dbReference>
<organism evidence="4 5">
    <name type="scientific">Streptomyces diastatochromogenes</name>
    <dbReference type="NCBI Taxonomy" id="42236"/>
    <lineage>
        <taxon>Bacteria</taxon>
        <taxon>Bacillati</taxon>
        <taxon>Actinomycetota</taxon>
        <taxon>Actinomycetes</taxon>
        <taxon>Kitasatosporales</taxon>
        <taxon>Streptomycetaceae</taxon>
        <taxon>Streptomyces</taxon>
    </lineage>
</organism>
<dbReference type="PANTHER" id="PTHR33495">
    <property type="entry name" value="ANTI-SIGMA FACTOR ANTAGONIST TM_1081-RELATED-RELATED"/>
    <property type="match status" value="1"/>
</dbReference>
<evidence type="ECO:0000259" key="3">
    <source>
        <dbReference type="PROSITE" id="PS50801"/>
    </source>
</evidence>
<dbReference type="InterPro" id="IPR003658">
    <property type="entry name" value="Anti-sigma_ant"/>
</dbReference>
<evidence type="ECO:0000256" key="2">
    <source>
        <dbReference type="RuleBase" id="RU003749"/>
    </source>
</evidence>
<accession>A0A233SCE5</accession>
<dbReference type="InterPro" id="IPR036513">
    <property type="entry name" value="STAS_dom_sf"/>
</dbReference>
<dbReference type="PROSITE" id="PS50801">
    <property type="entry name" value="STAS"/>
    <property type="match status" value="1"/>
</dbReference>
<evidence type="ECO:0000313" key="5">
    <source>
        <dbReference type="Proteomes" id="UP000215483"/>
    </source>
</evidence>
<dbReference type="EMBL" id="MCGQ01000020">
    <property type="protein sequence ID" value="OXY93324.1"/>
    <property type="molecule type" value="Genomic_DNA"/>
</dbReference>
<sequence>MSFDGTLSVSEGIATIEVKGELDASTAPRFHDLVDQAAEQGAVRLEIDARHLGFLASAGLRSLVFARQKMGDEVRIAVIGATEPVSRTIRLAGFDHSIELIDA</sequence>
<evidence type="ECO:0000256" key="1">
    <source>
        <dbReference type="ARBA" id="ARBA00009013"/>
    </source>
</evidence>
<dbReference type="Pfam" id="PF13466">
    <property type="entry name" value="STAS_2"/>
    <property type="match status" value="1"/>
</dbReference>